<dbReference type="InterPro" id="IPR006073">
    <property type="entry name" value="GTP-bd"/>
</dbReference>
<evidence type="ECO:0000313" key="3">
    <source>
        <dbReference type="EMBL" id="OII76269.1"/>
    </source>
</evidence>
<sequence>MSLKKEYVIGCVGKPSSGKSTFFNSATDSTAKIGNYPFTTIEPNVGITYYTTKCPCKTYNVRCKPNYGMCKDGRRYIPIKILDIAGLIPGAYQGNGLGNKFLDDLRHADVLLHIIDISGTTNEKGEETLQYDPIKDHDWLCTELEMWIFNNIYTSWSAIIRKQKMGNISIFKILQSQFSGYGSNEAIITKLLDLMKLRDTTDLSLWCKEDIIFLVKIFIQVRFPFVLVLNKADKVNKNTSNNIIRIHEKYGDSCKIVVASSLAECFLKKMVKQSYIRYIEDDNDSFNNKVTFVTSNDSGKLYNRDDGEPLKELDDKLKNRLENIKDMVLFRYGVTGIKEAINAAVELLDIIPVYPVRNIRHFTTNLNMKSVQASDSDGNIVGSSNVALQDCLLVKNGTTVRQLAKILGHDIDKNYLYAETIGCVKVADDQPLSNNLNIVKIITTKQINSV</sequence>
<accession>A0A1J4MTQ0</accession>
<dbReference type="Pfam" id="PF08438">
    <property type="entry name" value="YGR210-like_G4"/>
    <property type="match status" value="1"/>
</dbReference>
<evidence type="ECO:0000313" key="4">
    <source>
        <dbReference type="Proteomes" id="UP000186804"/>
    </source>
</evidence>
<dbReference type="Gene3D" id="3.10.20.30">
    <property type="match status" value="1"/>
</dbReference>
<dbReference type="PRINTS" id="PR00326">
    <property type="entry name" value="GTP1OBG"/>
</dbReference>
<dbReference type="InterPro" id="IPR012675">
    <property type="entry name" value="Beta-grasp_dom_sf"/>
</dbReference>
<dbReference type="GO" id="GO:0016887">
    <property type="term" value="F:ATP hydrolysis activity"/>
    <property type="evidence" value="ECO:0007669"/>
    <property type="project" value="TreeGrafter"/>
</dbReference>
<dbReference type="CDD" id="cd01899">
    <property type="entry name" value="Ygr210"/>
    <property type="match status" value="1"/>
</dbReference>
<evidence type="ECO:0000259" key="2">
    <source>
        <dbReference type="PROSITE" id="PS51710"/>
    </source>
</evidence>
<dbReference type="EMBL" id="LRBS01000067">
    <property type="protein sequence ID" value="OII76269.1"/>
    <property type="molecule type" value="Genomic_DNA"/>
</dbReference>
<dbReference type="PROSITE" id="PS51710">
    <property type="entry name" value="G_OBG"/>
    <property type="match status" value="1"/>
</dbReference>
<dbReference type="Gene3D" id="3.40.50.300">
    <property type="entry name" value="P-loop containing nucleotide triphosphate hydrolases"/>
    <property type="match status" value="1"/>
</dbReference>
<dbReference type="PANTHER" id="PTHR23305:SF1">
    <property type="entry name" value="OBG-TYPE G DOMAIN-CONTAINING PROTEIN"/>
    <property type="match status" value="1"/>
</dbReference>
<dbReference type="InterPro" id="IPR013646">
    <property type="entry name" value="YGR210-like_G4"/>
</dbReference>
<dbReference type="InterPro" id="IPR031167">
    <property type="entry name" value="G_OBG"/>
</dbReference>
<dbReference type="InterPro" id="IPR027417">
    <property type="entry name" value="P-loop_NTPase"/>
</dbReference>
<name>A0A1J4MTQ0_9CRYT</name>
<keyword evidence="4" id="KW-1185">Reference proteome</keyword>
<dbReference type="Proteomes" id="UP000186804">
    <property type="component" value="Unassembled WGS sequence"/>
</dbReference>
<protein>
    <recommendedName>
        <fullName evidence="2">OBG-type G domain-containing protein</fullName>
    </recommendedName>
</protein>
<dbReference type="GO" id="GO:0005737">
    <property type="term" value="C:cytoplasm"/>
    <property type="evidence" value="ECO:0007669"/>
    <property type="project" value="TreeGrafter"/>
</dbReference>
<dbReference type="SUPFAM" id="SSF52540">
    <property type="entry name" value="P-loop containing nucleoside triphosphate hydrolases"/>
    <property type="match status" value="1"/>
</dbReference>
<organism evidence="3 4">
    <name type="scientific">Cryptosporidium andersoni</name>
    <dbReference type="NCBI Taxonomy" id="117008"/>
    <lineage>
        <taxon>Eukaryota</taxon>
        <taxon>Sar</taxon>
        <taxon>Alveolata</taxon>
        <taxon>Apicomplexa</taxon>
        <taxon>Conoidasida</taxon>
        <taxon>Coccidia</taxon>
        <taxon>Eucoccidiorida</taxon>
        <taxon>Eimeriorina</taxon>
        <taxon>Cryptosporidiidae</taxon>
        <taxon>Cryptosporidium</taxon>
    </lineage>
</organism>
<comment type="caution">
    <text evidence="3">The sequence shown here is derived from an EMBL/GenBank/DDBJ whole genome shotgun (WGS) entry which is preliminary data.</text>
</comment>
<dbReference type="Pfam" id="PF01926">
    <property type="entry name" value="MMR_HSR1"/>
    <property type="match status" value="1"/>
</dbReference>
<dbReference type="RefSeq" id="XP_067068115.1">
    <property type="nucleotide sequence ID" value="XM_067210908.1"/>
</dbReference>
<evidence type="ECO:0000256" key="1">
    <source>
        <dbReference type="ARBA" id="ARBA00022741"/>
    </source>
</evidence>
<dbReference type="Gene3D" id="1.10.8.470">
    <property type="match status" value="1"/>
</dbReference>
<dbReference type="VEuPathDB" id="CryptoDB:cand_006670"/>
<dbReference type="GO" id="GO:0005525">
    <property type="term" value="F:GTP binding"/>
    <property type="evidence" value="ECO:0007669"/>
    <property type="project" value="InterPro"/>
</dbReference>
<feature type="domain" description="OBG-type G" evidence="2">
    <location>
        <begin position="7"/>
        <end position="279"/>
    </location>
</feature>
<dbReference type="AlphaFoldDB" id="A0A1J4MTQ0"/>
<dbReference type="PANTHER" id="PTHR23305">
    <property type="entry name" value="OBG GTPASE FAMILY"/>
    <property type="match status" value="1"/>
</dbReference>
<gene>
    <name evidence="3" type="ORF">cand_006670</name>
</gene>
<keyword evidence="1" id="KW-0547">Nucleotide-binding</keyword>
<reference evidence="3 4" key="1">
    <citation type="submission" date="2016-10" db="EMBL/GenBank/DDBJ databases">
        <title>Reductive evolution of mitochondrial metabolism and differential evolution of invasion-related proteins in Cryptosporidium.</title>
        <authorList>
            <person name="Liu S."/>
            <person name="Roellig D.M."/>
            <person name="Guo Y."/>
            <person name="Li N."/>
            <person name="Frace M.A."/>
            <person name="Tang K."/>
            <person name="Zhang L."/>
            <person name="Feng Y."/>
            <person name="Xiao L."/>
        </authorList>
    </citation>
    <scope>NUCLEOTIDE SEQUENCE [LARGE SCALE GENOMIC DNA]</scope>
    <source>
        <strain evidence="3">30847</strain>
    </source>
</reference>
<dbReference type="OrthoDB" id="545683at2759"/>
<dbReference type="GeneID" id="92364852"/>
<proteinExistence type="predicted"/>